<keyword evidence="2" id="KW-0238">DNA-binding</keyword>
<keyword evidence="4" id="KW-0472">Membrane</keyword>
<feature type="transmembrane region" description="Helical" evidence="4">
    <location>
        <begin position="20"/>
        <end position="41"/>
    </location>
</feature>
<organism evidence="6 7">
    <name type="scientific">Paenibacillus melissococcoides</name>
    <dbReference type="NCBI Taxonomy" id="2912268"/>
    <lineage>
        <taxon>Bacteria</taxon>
        <taxon>Bacillati</taxon>
        <taxon>Bacillota</taxon>
        <taxon>Bacilli</taxon>
        <taxon>Bacillales</taxon>
        <taxon>Paenibacillaceae</taxon>
        <taxon>Paenibacillus</taxon>
    </lineage>
</organism>
<dbReference type="SUPFAM" id="SSF46689">
    <property type="entry name" value="Homeodomain-like"/>
    <property type="match status" value="2"/>
</dbReference>
<evidence type="ECO:0000259" key="5">
    <source>
        <dbReference type="PROSITE" id="PS01124"/>
    </source>
</evidence>
<evidence type="ECO:0000256" key="2">
    <source>
        <dbReference type="ARBA" id="ARBA00023125"/>
    </source>
</evidence>
<dbReference type="EMBL" id="CALYLO010000002">
    <property type="protein sequence ID" value="CAH8245071.1"/>
    <property type="molecule type" value="Genomic_DNA"/>
</dbReference>
<dbReference type="PANTHER" id="PTHR43280">
    <property type="entry name" value="ARAC-FAMILY TRANSCRIPTIONAL REGULATOR"/>
    <property type="match status" value="1"/>
</dbReference>
<dbReference type="PANTHER" id="PTHR43280:SF28">
    <property type="entry name" value="HTH-TYPE TRANSCRIPTIONAL ACTIVATOR RHAS"/>
    <property type="match status" value="1"/>
</dbReference>
<dbReference type="PROSITE" id="PS01124">
    <property type="entry name" value="HTH_ARAC_FAMILY_2"/>
    <property type="match status" value="1"/>
</dbReference>
<dbReference type="SMART" id="SM00342">
    <property type="entry name" value="HTH_ARAC"/>
    <property type="match status" value="1"/>
</dbReference>
<feature type="domain" description="HTH araC/xylS-type" evidence="5">
    <location>
        <begin position="680"/>
        <end position="777"/>
    </location>
</feature>
<dbReference type="InterPro" id="IPR018060">
    <property type="entry name" value="HTH_AraC"/>
</dbReference>
<dbReference type="Gene3D" id="1.10.10.60">
    <property type="entry name" value="Homeodomain-like"/>
    <property type="match status" value="2"/>
</dbReference>
<dbReference type="RefSeq" id="WP_261944860.1">
    <property type="nucleotide sequence ID" value="NZ_CALYLO010000002.1"/>
</dbReference>
<comment type="caution">
    <text evidence="6">The sequence shown here is derived from an EMBL/GenBank/DDBJ whole genome shotgun (WGS) entry which is preliminary data.</text>
</comment>
<dbReference type="Pfam" id="PF12833">
    <property type="entry name" value="HTH_18"/>
    <property type="match status" value="1"/>
</dbReference>
<proteinExistence type="predicted"/>
<feature type="transmembrane region" description="Helical" evidence="4">
    <location>
        <begin position="303"/>
        <end position="325"/>
    </location>
</feature>
<evidence type="ECO:0000256" key="4">
    <source>
        <dbReference type="SAM" id="Phobius"/>
    </source>
</evidence>
<evidence type="ECO:0000313" key="7">
    <source>
        <dbReference type="Proteomes" id="UP001154322"/>
    </source>
</evidence>
<keyword evidence="4" id="KW-0812">Transmembrane</keyword>
<keyword evidence="1" id="KW-0805">Transcription regulation</keyword>
<name>A0ABM9G0F4_9BACL</name>
<dbReference type="Pfam" id="PF17853">
    <property type="entry name" value="GGDEF_2"/>
    <property type="match status" value="1"/>
</dbReference>
<reference evidence="6" key="1">
    <citation type="submission" date="2022-06" db="EMBL/GenBank/DDBJ databases">
        <authorList>
            <person name="Dietemann V."/>
            <person name="Ory F."/>
            <person name="Dainat B."/>
            <person name="Oberhansli S."/>
        </authorList>
    </citation>
    <scope>NUCLEOTIDE SEQUENCE</scope>
    <source>
        <strain evidence="6">Ena-SAMPLE-TAB-26-04-2022-14:26:32:270-5432</strain>
    </source>
</reference>
<keyword evidence="7" id="KW-1185">Reference proteome</keyword>
<sequence>MRRQWISLLSSKGVFYWKTVAMAVLLTCLPLTVISAAYLYIGNQHMVNQFQQKNEDALRDAAKQIDEQFSQLVQYALNMVVKPHFKPSVSDMDFGLQFEETLQLLDTLTLIENADPLIDQVYLYVQKQNKVLQPALGLRTLEDPQDAERWGRLLQEEKGIYWVHDLVRPFAKGGAPHAIVLKLPFNGSASFGAIVIYSNPSKLHIFANTDNLSYVLDAEGHVIGHSAKTAEHPEALPLILEHLREEPAPAEPGRLPPPRTWQMPIEGGDSLLVNAVFFEKMGGTWTYIAGTPLSVITAPTRPYTHVVLVLWGCALLAALALSWFASRRMYRPIRRVVTMLGGWRTPESAVHNELDYIEKEWKQYRFANETLQSRLDQSVPSVREAFINQFVTGQASHLSEREIREKLKLLQVNIEGKRFAAVVVQPHALGDGREPFSDRDEHLMAYAAINIVQELSEQAADYVHLINFLDGSFGAVLILPGPGPGTEPDESRLRIEQLCDQCLRALRDVLRLEATIVVSVPTSSWLDVPYAVEQARRALRHRAFDSGSQLLEAEHVLSRTAGSVEFPLELEQDIIHALNMGLEEEAVQGVEQFVTALHAGGAAEWLIHQALMPLVGNIHRAMLQAGHNPYAVFDAAGLQEELNGLRDTRACLTWFHARIIQPYIASLNKSYSATMKRLVEEMLERIGQDYMSDLSLDTVSAEAGVSASQLSKAFKQMTGSNYVDYLTSLKMNKCKELLLTTDMKINEIAESVGYQPSYFNRMFKKLEGMTPGQYRHRHAG</sequence>
<dbReference type="InterPro" id="IPR009057">
    <property type="entry name" value="Homeodomain-like_sf"/>
</dbReference>
<gene>
    <name evidence="6" type="ORF">WJ0W_002301</name>
</gene>
<dbReference type="Proteomes" id="UP001154322">
    <property type="component" value="Unassembled WGS sequence"/>
</dbReference>
<protein>
    <submittedName>
        <fullName evidence="6">Helix-turn-helix domain-containing protein</fullName>
    </submittedName>
</protein>
<dbReference type="InterPro" id="IPR041522">
    <property type="entry name" value="CdaR_GGDEF"/>
</dbReference>
<evidence type="ECO:0000313" key="6">
    <source>
        <dbReference type="EMBL" id="CAH8245071.1"/>
    </source>
</evidence>
<evidence type="ECO:0000256" key="3">
    <source>
        <dbReference type="ARBA" id="ARBA00023163"/>
    </source>
</evidence>
<keyword evidence="3" id="KW-0804">Transcription</keyword>
<evidence type="ECO:0000256" key="1">
    <source>
        <dbReference type="ARBA" id="ARBA00023015"/>
    </source>
</evidence>
<keyword evidence="4" id="KW-1133">Transmembrane helix</keyword>
<accession>A0ABM9G0F4</accession>